<dbReference type="Proteomes" id="UP000004757">
    <property type="component" value="Unassembled WGS sequence"/>
</dbReference>
<accession>D4XVF7</accession>
<name>D4XVF7_9BACT</name>
<organism evidence="1 2">
    <name type="scientific">Mycoplasmopsis alligatoris A21JP2</name>
    <dbReference type="NCBI Taxonomy" id="747682"/>
    <lineage>
        <taxon>Bacteria</taxon>
        <taxon>Bacillati</taxon>
        <taxon>Mycoplasmatota</taxon>
        <taxon>Mycoplasmoidales</taxon>
        <taxon>Metamycoplasmataceae</taxon>
        <taxon>Mycoplasmopsis</taxon>
    </lineage>
</organism>
<keyword evidence="2" id="KW-1185">Reference proteome</keyword>
<dbReference type="EMBL" id="ADNC01000007">
    <property type="protein sequence ID" value="EFF41654.1"/>
    <property type="molecule type" value="Genomic_DNA"/>
</dbReference>
<evidence type="ECO:0000313" key="1">
    <source>
        <dbReference type="EMBL" id="EFF41654.1"/>
    </source>
</evidence>
<comment type="caution">
    <text evidence="1">The sequence shown here is derived from an EMBL/GenBank/DDBJ whole genome shotgun (WGS) entry which is preliminary data.</text>
</comment>
<dbReference type="AlphaFoldDB" id="D4XVF7"/>
<proteinExistence type="predicted"/>
<reference evidence="1 2" key="1">
    <citation type="submission" date="2010-03" db="EMBL/GenBank/DDBJ databases">
        <authorList>
            <person name="Glass J.I."/>
            <person name="Benders G.A."/>
            <person name="Durkin A.S."/>
            <person name="Farmerie W.G."/>
            <person name="Hlavinka K."/>
            <person name="Hostetler J."/>
            <person name="Jackson J."/>
            <person name="May M.A."/>
            <person name="Miller R.H."/>
            <person name="Paralanov V."/>
            <person name="Radune D."/>
            <person name="Szczypinski B."/>
            <person name="Brown D.R."/>
        </authorList>
    </citation>
    <scope>NUCLEOTIDE SEQUENCE [LARGE SCALE GENOMIC DNA]</scope>
    <source>
        <strain evidence="1 2">A21JP2</strain>
    </source>
</reference>
<protein>
    <submittedName>
        <fullName evidence="1">Uncharacterized protein</fullName>
    </submittedName>
</protein>
<sequence>MNYTIKEIKQNTDIINDLSLDVYDIFADLIKMLKYHQFKNKELETKLLEFKLNPNSSRVRKNLEEFSILFAYLLFSEGKYTKELPEKAAKVSKEVKESKSLEDFIAKVYETYGPRVNMEAIGTLFHLFKLDGTSKDLIALLEFNLFDQKTLELLDKMTFIFHPFNGCDAPL</sequence>
<gene>
    <name evidence="1" type="ORF">MALL_0625</name>
</gene>
<dbReference type="OrthoDB" id="399488at2"/>
<dbReference type="STRING" id="747682.MALL_0625"/>
<evidence type="ECO:0000313" key="2">
    <source>
        <dbReference type="Proteomes" id="UP000004757"/>
    </source>
</evidence>
<dbReference type="RefSeq" id="WP_005683357.1">
    <property type="nucleotide sequence ID" value="NZ_ADNC01000007.1"/>
</dbReference>
<dbReference type="eggNOG" id="ENOG5031YYP">
    <property type="taxonomic scope" value="Bacteria"/>
</dbReference>